<proteinExistence type="predicted"/>
<accession>K0TGF8</accession>
<evidence type="ECO:0000313" key="2">
    <source>
        <dbReference type="EMBL" id="EJK77818.1"/>
    </source>
</evidence>
<gene>
    <name evidence="2" type="ORF">THAOC_00326</name>
</gene>
<keyword evidence="3" id="KW-1185">Reference proteome</keyword>
<feature type="compositionally biased region" description="Low complexity" evidence="1">
    <location>
        <begin position="84"/>
        <end position="96"/>
    </location>
</feature>
<dbReference type="AlphaFoldDB" id="K0TGF8"/>
<feature type="region of interest" description="Disordered" evidence="1">
    <location>
        <begin position="324"/>
        <end position="354"/>
    </location>
</feature>
<evidence type="ECO:0000256" key="1">
    <source>
        <dbReference type="SAM" id="MobiDB-lite"/>
    </source>
</evidence>
<name>K0TGF8_THAOC</name>
<feature type="compositionally biased region" description="Low complexity" evidence="1">
    <location>
        <begin position="179"/>
        <end position="188"/>
    </location>
</feature>
<dbReference type="EMBL" id="AGNL01000369">
    <property type="protein sequence ID" value="EJK77818.1"/>
    <property type="molecule type" value="Genomic_DNA"/>
</dbReference>
<dbReference type="Proteomes" id="UP000266841">
    <property type="component" value="Unassembled WGS sequence"/>
</dbReference>
<protein>
    <submittedName>
        <fullName evidence="2">Uncharacterized protein</fullName>
    </submittedName>
</protein>
<evidence type="ECO:0000313" key="3">
    <source>
        <dbReference type="Proteomes" id="UP000266841"/>
    </source>
</evidence>
<feature type="compositionally biased region" description="Polar residues" evidence="1">
    <location>
        <begin position="200"/>
        <end position="214"/>
    </location>
</feature>
<feature type="region of interest" description="Disordered" evidence="1">
    <location>
        <begin position="51"/>
        <end position="100"/>
    </location>
</feature>
<feature type="compositionally biased region" description="Low complexity" evidence="1">
    <location>
        <begin position="330"/>
        <end position="354"/>
    </location>
</feature>
<feature type="region of interest" description="Disordered" evidence="1">
    <location>
        <begin position="179"/>
        <end position="232"/>
    </location>
</feature>
<reference evidence="2 3" key="1">
    <citation type="journal article" date="2012" name="Genome Biol.">
        <title>Genome and low-iron response of an oceanic diatom adapted to chronic iron limitation.</title>
        <authorList>
            <person name="Lommer M."/>
            <person name="Specht M."/>
            <person name="Roy A.S."/>
            <person name="Kraemer L."/>
            <person name="Andreson R."/>
            <person name="Gutowska M.A."/>
            <person name="Wolf J."/>
            <person name="Bergner S.V."/>
            <person name="Schilhabel M.B."/>
            <person name="Klostermeier U.C."/>
            <person name="Beiko R.G."/>
            <person name="Rosenstiel P."/>
            <person name="Hippler M."/>
            <person name="Laroche J."/>
        </authorList>
    </citation>
    <scope>NUCLEOTIDE SEQUENCE [LARGE SCALE GENOMIC DNA]</scope>
    <source>
        <strain evidence="2 3">CCMP1005</strain>
    </source>
</reference>
<organism evidence="2 3">
    <name type="scientific">Thalassiosira oceanica</name>
    <name type="common">Marine diatom</name>
    <dbReference type="NCBI Taxonomy" id="159749"/>
    <lineage>
        <taxon>Eukaryota</taxon>
        <taxon>Sar</taxon>
        <taxon>Stramenopiles</taxon>
        <taxon>Ochrophyta</taxon>
        <taxon>Bacillariophyta</taxon>
        <taxon>Coscinodiscophyceae</taxon>
        <taxon>Thalassiosirophycidae</taxon>
        <taxon>Thalassiosirales</taxon>
        <taxon>Thalassiosiraceae</taxon>
        <taxon>Thalassiosira</taxon>
    </lineage>
</organism>
<sequence length="354" mass="38270">MQQPTPQHRLMSIGIHLHISHISQPTGSQCNIFSIPIDTFNAHMNADSAAESAQLSAAGGPDPEVRKNNRAGNAPGARSLGHWSQSQPAAQPTAAAEFGNKDTEQRHTAFFAPRDLTQEEQPYWDRAGGSVTGVRKETRDGVKYFYVCKDVLTWAPVLRRKRAARKAALRQAKYLRPAPALPVPGVAGTRLDRLAPRSPPTSRRCQPSASNRRASTPPKPQSSCRPSSPRLFSQPRRHCACLLPSGPSSSHRALALRGLGSVQVAQLSVHRSGLSLPNTGPSDTYVLMASGQIKQAINKTILLFDVGPDWRLALTLTPAKSSTTKTWHWPITSPPSSLSPTPDTSPSFTQATKG</sequence>
<comment type="caution">
    <text evidence="2">The sequence shown here is derived from an EMBL/GenBank/DDBJ whole genome shotgun (WGS) entry which is preliminary data.</text>
</comment>